<feature type="region of interest" description="Disordered" evidence="1">
    <location>
        <begin position="35"/>
        <end position="57"/>
    </location>
</feature>
<evidence type="ECO:0000313" key="3">
    <source>
        <dbReference type="Proteomes" id="UP000000263"/>
    </source>
</evidence>
<evidence type="ECO:0000256" key="1">
    <source>
        <dbReference type="SAM" id="MobiDB-lite"/>
    </source>
</evidence>
<name>A7NJ22_ROSCS</name>
<evidence type="ECO:0000313" key="2">
    <source>
        <dbReference type="EMBL" id="ABU57488.1"/>
    </source>
</evidence>
<dbReference type="eggNOG" id="COG5164">
    <property type="taxonomic scope" value="Bacteria"/>
</dbReference>
<sequence>MSAPRIEALLVSLVVLVAAGVALAAAYAPPIPRQSPVELRQESSHKNESPADPPARMHNADRQAAFDIVLLVDRVAQSIDRTAVDERIALLVIGGVASLILAIVVVRRQRQVATRQRSVRMREEAEAPPCEHPEEQRFVSTGKWGVIVWQWSVSAWRCTQTWISAAHCIPMLPGEIRALQYARGVLSQWRYEQHSSHLPDFAPVSAEEGRSVDQTADAHRSMAMLQCSGSQSPPDTHLSDGRDAPPPDTHLSDGRDAPPPDTHLSDGRDAPPPDTHLSDGRDARAPGNAVLPGERDTRAPGSAVLPGGQDTRAPGNAVLPAGRDTRAPGNAVLPAGQDTRAPGNAVLPAGRDTRAPGNAVLPGGQDTRAPGNAVLPGGQDTRAPGNAVLPAGRDTRAPGNAVLPAGQDTRAPGNAVLPAGQDTRAPGNAASAALTTDGAAAAVAAVLDMYERQRLTQSKVVFAEANVERQGVRVRLTVAAHPDESRTLAALPDQAPTSMPGARAQWQHTSSAQPVLNVALRGALPAMCGSPMLLPVARHQPIARLPAINRGTLAVSFLPLRTWRHVGFYGGKAVESASSALVDLLYIEAPETLAVTIIDDGQISSLCAGMPHLVSPPGAAVDSLMTLGRATRFFLHSDSAARQLLIVLVEPDTTMLRIYGDLVARLLRHTYAPVYTLLVQTRQPDALWRLPLPAVMTGDRIGRSGNEADQPPPGRVRIVAAHMRIERQSSIYDATRLAALAAVLRSCTGAPLPPTVWDAVAS</sequence>
<feature type="compositionally biased region" description="Basic and acidic residues" evidence="1">
    <location>
        <begin position="207"/>
        <end position="219"/>
    </location>
</feature>
<organism evidence="2 3">
    <name type="scientific">Roseiflexus castenholzii (strain DSM 13941 / HLO8)</name>
    <dbReference type="NCBI Taxonomy" id="383372"/>
    <lineage>
        <taxon>Bacteria</taxon>
        <taxon>Bacillati</taxon>
        <taxon>Chloroflexota</taxon>
        <taxon>Chloroflexia</taxon>
        <taxon>Chloroflexales</taxon>
        <taxon>Roseiflexineae</taxon>
        <taxon>Roseiflexaceae</taxon>
        <taxon>Roseiflexus</taxon>
    </lineage>
</organism>
<reference evidence="2 3" key="1">
    <citation type="submission" date="2007-08" db="EMBL/GenBank/DDBJ databases">
        <title>Complete sequence of Roseiflexus castenholzii DSM 13941.</title>
        <authorList>
            <consortium name="US DOE Joint Genome Institute"/>
            <person name="Copeland A."/>
            <person name="Lucas S."/>
            <person name="Lapidus A."/>
            <person name="Barry K."/>
            <person name="Glavina del Rio T."/>
            <person name="Dalin E."/>
            <person name="Tice H."/>
            <person name="Pitluck S."/>
            <person name="Thompson L.S."/>
            <person name="Brettin T."/>
            <person name="Bruce D."/>
            <person name="Detter J.C."/>
            <person name="Han C."/>
            <person name="Tapia R."/>
            <person name="Schmutz J."/>
            <person name="Larimer F."/>
            <person name="Land M."/>
            <person name="Hauser L."/>
            <person name="Kyrpides N."/>
            <person name="Mikhailova N."/>
            <person name="Bryant D.A."/>
            <person name="Hanada S."/>
            <person name="Tsukatani Y."/>
            <person name="Richardson P."/>
        </authorList>
    </citation>
    <scope>NUCLEOTIDE SEQUENCE [LARGE SCALE GENOMIC DNA]</scope>
    <source>
        <strain evidence="3">DSM 13941 / HLO8</strain>
    </source>
</reference>
<feature type="region of interest" description="Disordered" evidence="1">
    <location>
        <begin position="225"/>
        <end position="325"/>
    </location>
</feature>
<proteinExistence type="predicted"/>
<protein>
    <submittedName>
        <fullName evidence="2">Uncharacterized protein</fullName>
    </submittedName>
</protein>
<feature type="compositionally biased region" description="Basic and acidic residues" evidence="1">
    <location>
        <begin position="237"/>
        <end position="284"/>
    </location>
</feature>
<dbReference type="AlphaFoldDB" id="A7NJ22"/>
<feature type="region of interest" description="Disordered" evidence="1">
    <location>
        <begin position="200"/>
        <end position="219"/>
    </location>
</feature>
<dbReference type="EMBL" id="CP000804">
    <property type="protein sequence ID" value="ABU57488.1"/>
    <property type="molecule type" value="Genomic_DNA"/>
</dbReference>
<dbReference type="RefSeq" id="WP_012119917.1">
    <property type="nucleotide sequence ID" value="NC_009767.1"/>
</dbReference>
<dbReference type="Proteomes" id="UP000000263">
    <property type="component" value="Chromosome"/>
</dbReference>
<dbReference type="KEGG" id="rca:Rcas_1393"/>
<gene>
    <name evidence="2" type="ordered locus">Rcas_1393</name>
</gene>
<dbReference type="STRING" id="383372.Rcas_1393"/>
<dbReference type="InterPro" id="IPR011049">
    <property type="entry name" value="Serralysin-like_metalloprot_C"/>
</dbReference>
<keyword evidence="3" id="KW-1185">Reference proteome</keyword>
<feature type="region of interest" description="Disordered" evidence="1">
    <location>
        <begin position="361"/>
        <end position="383"/>
    </location>
</feature>
<dbReference type="OrthoDB" id="9848691at2"/>
<dbReference type="SUPFAM" id="SSF101967">
    <property type="entry name" value="Adhesin YadA, collagen-binding domain"/>
    <property type="match status" value="1"/>
</dbReference>
<dbReference type="HOGENOM" id="CLU_365964_0_0_0"/>
<feature type="compositionally biased region" description="Basic and acidic residues" evidence="1">
    <location>
        <begin position="39"/>
        <end position="49"/>
    </location>
</feature>
<accession>A7NJ22</accession>